<proteinExistence type="predicted"/>
<evidence type="ECO:0000256" key="3">
    <source>
        <dbReference type="ARBA" id="ARBA00022833"/>
    </source>
</evidence>
<dbReference type="PANTHER" id="PTHR31973">
    <property type="entry name" value="POLYPROTEIN, PUTATIVE-RELATED"/>
    <property type="match status" value="1"/>
</dbReference>
<keyword evidence="8" id="KW-1185">Reference proteome</keyword>
<dbReference type="EMBL" id="JBBNAF010000003">
    <property type="protein sequence ID" value="KAK9160337.1"/>
    <property type="molecule type" value="Genomic_DNA"/>
</dbReference>
<evidence type="ECO:0000256" key="1">
    <source>
        <dbReference type="ARBA" id="ARBA00022723"/>
    </source>
</evidence>
<dbReference type="AlphaFoldDB" id="A0AAP0KYQ8"/>
<evidence type="ECO:0000256" key="2">
    <source>
        <dbReference type="ARBA" id="ARBA00022771"/>
    </source>
</evidence>
<feature type="domain" description="SWIM-type" evidence="6">
    <location>
        <begin position="402"/>
        <end position="434"/>
    </location>
</feature>
<feature type="compositionally biased region" description="Acidic residues" evidence="5">
    <location>
        <begin position="165"/>
        <end position="193"/>
    </location>
</feature>
<feature type="region of interest" description="Disordered" evidence="5">
    <location>
        <begin position="485"/>
        <end position="551"/>
    </location>
</feature>
<evidence type="ECO:0000256" key="5">
    <source>
        <dbReference type="SAM" id="MobiDB-lite"/>
    </source>
</evidence>
<organism evidence="7 8">
    <name type="scientific">Stephania yunnanensis</name>
    <dbReference type="NCBI Taxonomy" id="152371"/>
    <lineage>
        <taxon>Eukaryota</taxon>
        <taxon>Viridiplantae</taxon>
        <taxon>Streptophyta</taxon>
        <taxon>Embryophyta</taxon>
        <taxon>Tracheophyta</taxon>
        <taxon>Spermatophyta</taxon>
        <taxon>Magnoliopsida</taxon>
        <taxon>Ranunculales</taxon>
        <taxon>Menispermaceae</taxon>
        <taxon>Menispermoideae</taxon>
        <taxon>Cissampelideae</taxon>
        <taxon>Stephania</taxon>
    </lineage>
</organism>
<keyword evidence="2 4" id="KW-0863">Zinc-finger</keyword>
<dbReference type="PANTHER" id="PTHR31973:SF195">
    <property type="entry name" value="MUDR FAMILY TRANSPOSASE"/>
    <property type="match status" value="1"/>
</dbReference>
<dbReference type="InterPro" id="IPR006564">
    <property type="entry name" value="Znf_PMZ"/>
</dbReference>
<dbReference type="Proteomes" id="UP001420932">
    <property type="component" value="Unassembled WGS sequence"/>
</dbReference>
<feature type="compositionally biased region" description="Polar residues" evidence="5">
    <location>
        <begin position="541"/>
        <end position="551"/>
    </location>
</feature>
<dbReference type="PROSITE" id="PS50966">
    <property type="entry name" value="ZF_SWIM"/>
    <property type="match status" value="1"/>
</dbReference>
<name>A0AAP0KYQ8_9MAGN</name>
<protein>
    <recommendedName>
        <fullName evidence="6">SWIM-type domain-containing protein</fullName>
    </recommendedName>
</protein>
<comment type="caution">
    <text evidence="7">The sequence shown here is derived from an EMBL/GenBank/DDBJ whole genome shotgun (WGS) entry which is preliminary data.</text>
</comment>
<keyword evidence="3" id="KW-0862">Zinc</keyword>
<keyword evidence="1" id="KW-0479">Metal-binding</keyword>
<reference evidence="7 8" key="1">
    <citation type="submission" date="2024-01" db="EMBL/GenBank/DDBJ databases">
        <title>Genome assemblies of Stephania.</title>
        <authorList>
            <person name="Yang L."/>
        </authorList>
    </citation>
    <scope>NUCLEOTIDE SEQUENCE [LARGE SCALE GENOMIC DNA]</scope>
    <source>
        <strain evidence="7">YNDBR</strain>
        <tissue evidence="7">Leaf</tissue>
    </source>
</reference>
<dbReference type="SMART" id="SM00575">
    <property type="entry name" value="ZnF_PMZ"/>
    <property type="match status" value="1"/>
</dbReference>
<evidence type="ECO:0000256" key="4">
    <source>
        <dbReference type="PROSITE-ProRule" id="PRU00325"/>
    </source>
</evidence>
<feature type="region of interest" description="Disordered" evidence="5">
    <location>
        <begin position="137"/>
        <end position="200"/>
    </location>
</feature>
<evidence type="ECO:0000313" key="7">
    <source>
        <dbReference type="EMBL" id="KAK9160337.1"/>
    </source>
</evidence>
<evidence type="ECO:0000259" key="6">
    <source>
        <dbReference type="PROSITE" id="PS50966"/>
    </source>
</evidence>
<dbReference type="GO" id="GO:0008270">
    <property type="term" value="F:zinc ion binding"/>
    <property type="evidence" value="ECO:0007669"/>
    <property type="project" value="UniProtKB-KW"/>
</dbReference>
<sequence length="551" mass="62763">MVDRRVSLLCYMNGDMVDGPSGISYTKPPIRHLRSNMGLGYDELVRYICNSLQIKNDLQRLNMTYRYPVYIGSGSTNYVLLRIDDESSLKDAWAFVAELPPPHCMELYIDLVPRQPYNSSNCNVVLHSGAGPSTQPIYEHSHCASPLTTANPEMDEDPRSCDDLNTSEDDDYCGSDGDTSEDSSEDDTDDEGDDGHHVDDGMIRYTLNRVITDDGSLSCPPISNEIGNDDFFDEKAAGIDGAPVGVGEFVVPSAVFMELSSEAMQPLHENAMIPSRSLWNEVSEFEKGMRFMCKVDIQHAVKLYSIKGHRRFVVTHPTPNVWIVRFKKYLDGCTWRLRCSRRKSHGMFEISTYAGPHTMNKLSQWGKVAEGHNVTLVNRENGTFEVITAPRGYHLRKGGNKQVVKLEARRCTCMKWRCFGIPCSHVQAVCASVAIYPCQYIESYYKWSVYSQCYAANFQPIPHEDYWPNARLPHTLLADPYRKRVNKGRPQSSRLRAEMDWRGNQKHPRHMQREKEWRETPTTLRCSKCKQDGHNKRTCSRRQQGQPSNAS</sequence>
<gene>
    <name evidence="7" type="ORF">Syun_006678</name>
</gene>
<accession>A0AAP0KYQ8</accession>
<evidence type="ECO:0000313" key="8">
    <source>
        <dbReference type="Proteomes" id="UP001420932"/>
    </source>
</evidence>
<dbReference type="InterPro" id="IPR007527">
    <property type="entry name" value="Znf_SWIM"/>
</dbReference>